<feature type="non-terminal residue" evidence="1">
    <location>
        <position position="1"/>
    </location>
</feature>
<reference evidence="1 2" key="1">
    <citation type="submission" date="2024-04" db="EMBL/GenBank/DDBJ databases">
        <title>Bacterial genomes from commercial probiotics.</title>
        <authorList>
            <person name="Brady R."/>
            <person name="Call G.B."/>
            <person name="Chaston J.M."/>
        </authorList>
    </citation>
    <scope>NUCLEOTIDE SEQUENCE [LARGE SCALE GENOMIC DNA]</scope>
    <source>
        <strain evidence="2">gbc_m</strain>
    </source>
</reference>
<dbReference type="Proteomes" id="UP001555176">
    <property type="component" value="Unassembled WGS sequence"/>
</dbReference>
<evidence type="ECO:0000313" key="2">
    <source>
        <dbReference type="Proteomes" id="UP001555176"/>
    </source>
</evidence>
<accession>A0ABV3NNI8</accession>
<name>A0ABV3NNI8_9BACI</name>
<organism evidence="1 2">
    <name type="scientific">Heyndrickxia faecalis</name>
    <dbReference type="NCBI Taxonomy" id="2824910"/>
    <lineage>
        <taxon>Bacteria</taxon>
        <taxon>Bacillati</taxon>
        <taxon>Bacillota</taxon>
        <taxon>Bacilli</taxon>
        <taxon>Bacillales</taxon>
        <taxon>Bacillaceae</taxon>
        <taxon>Heyndrickxia</taxon>
    </lineage>
</organism>
<dbReference type="EMBL" id="JBDGII010000076">
    <property type="protein sequence ID" value="MEW7080532.1"/>
    <property type="molecule type" value="Genomic_DNA"/>
</dbReference>
<gene>
    <name evidence="1" type="ORF">ABC651_16230</name>
</gene>
<keyword evidence="2" id="KW-1185">Reference proteome</keyword>
<evidence type="ECO:0000313" key="1">
    <source>
        <dbReference type="EMBL" id="MEW7080532.1"/>
    </source>
</evidence>
<sequence length="111" mass="13088">KANYSQTFVIFTNFYGKEYHLQKISYTTQQILHKKMAFFSGHGMFKKTFRARMQRVLSFWQVQKDISSLGAACFVLLAGSKRHFGFGCNVFCLFGRFKKTFRDRMPRVLSF</sequence>
<proteinExistence type="predicted"/>
<protein>
    <submittedName>
        <fullName evidence="1">Uncharacterized protein</fullName>
    </submittedName>
</protein>
<comment type="caution">
    <text evidence="1">The sequence shown here is derived from an EMBL/GenBank/DDBJ whole genome shotgun (WGS) entry which is preliminary data.</text>
</comment>